<evidence type="ECO:0000259" key="6">
    <source>
        <dbReference type="Pfam" id="PF08281"/>
    </source>
</evidence>
<dbReference type="InterPro" id="IPR013249">
    <property type="entry name" value="RNA_pol_sigma70_r4_t2"/>
</dbReference>
<gene>
    <name evidence="7" type="ORF">E2R65_01710</name>
</gene>
<evidence type="ECO:0000313" key="8">
    <source>
        <dbReference type="Proteomes" id="UP000297248"/>
    </source>
</evidence>
<dbReference type="GO" id="GO:0003677">
    <property type="term" value="F:DNA binding"/>
    <property type="evidence" value="ECO:0007669"/>
    <property type="project" value="InterPro"/>
</dbReference>
<dbReference type="GO" id="GO:0016987">
    <property type="term" value="F:sigma factor activity"/>
    <property type="evidence" value="ECO:0007669"/>
    <property type="project" value="UniProtKB-KW"/>
</dbReference>
<evidence type="ECO:0000256" key="1">
    <source>
        <dbReference type="ARBA" id="ARBA00010641"/>
    </source>
</evidence>
<accession>A0A4Y8AIL0</accession>
<keyword evidence="2" id="KW-0805">Transcription regulation</keyword>
<dbReference type="InterPro" id="IPR036388">
    <property type="entry name" value="WH-like_DNA-bd_sf"/>
</dbReference>
<dbReference type="InterPro" id="IPR013325">
    <property type="entry name" value="RNA_pol_sigma_r2"/>
</dbReference>
<dbReference type="GO" id="GO:0006352">
    <property type="term" value="P:DNA-templated transcription initiation"/>
    <property type="evidence" value="ECO:0007669"/>
    <property type="project" value="InterPro"/>
</dbReference>
<evidence type="ECO:0000256" key="4">
    <source>
        <dbReference type="ARBA" id="ARBA00023163"/>
    </source>
</evidence>
<name>A0A4Y8AIL0_9SPHI</name>
<dbReference type="InterPro" id="IPR013324">
    <property type="entry name" value="RNA_pol_sigma_r3/r4-like"/>
</dbReference>
<reference evidence="7 8" key="1">
    <citation type="journal article" date="2016" name="Int. J. Syst. Evol. Microbiol.">
        <title>Proposal of Mucilaginibacter phyllosphaerae sp. nov. isolated from the phyllosphere of Galium album.</title>
        <authorList>
            <person name="Aydogan E.L."/>
            <person name="Busse H.J."/>
            <person name="Moser G."/>
            <person name="Muller C."/>
            <person name="Kampfer P."/>
            <person name="Glaeser S.P."/>
        </authorList>
    </citation>
    <scope>NUCLEOTIDE SEQUENCE [LARGE SCALE GENOMIC DNA]</scope>
    <source>
        <strain evidence="7 8">PP-F2FG21</strain>
    </source>
</reference>
<dbReference type="InterPro" id="IPR007627">
    <property type="entry name" value="RNA_pol_sigma70_r2"/>
</dbReference>
<sequence length="217" mass="25448">MAVIELFYKFIGSRFKLMLLIDDAELYSLVNRLRNGDERAFNTLYHTYFKPLYGKVFSMVKDEAIADELIQELFLKVWQKREELNPDYSFTAFLYKITNNMVFDFFRKVAKDSRLAAKLIINATEYYLHSDELLESKEARQVLTNAINQLSPQRKLIFTYCKLEGKSYEEASRNFGLSVATINSHITQSLKAIRQFVAKNYLLVLMQLMLSLFNKLP</sequence>
<dbReference type="Gene3D" id="1.10.1740.10">
    <property type="match status" value="1"/>
</dbReference>
<dbReference type="NCBIfam" id="TIGR02937">
    <property type="entry name" value="sigma70-ECF"/>
    <property type="match status" value="1"/>
</dbReference>
<comment type="caution">
    <text evidence="7">The sequence shown here is derived from an EMBL/GenBank/DDBJ whole genome shotgun (WGS) entry which is preliminary data.</text>
</comment>
<dbReference type="InterPro" id="IPR014284">
    <property type="entry name" value="RNA_pol_sigma-70_dom"/>
</dbReference>
<feature type="domain" description="RNA polymerase sigma-70 region 2" evidence="5">
    <location>
        <begin position="44"/>
        <end position="109"/>
    </location>
</feature>
<feature type="domain" description="RNA polymerase sigma factor 70 region 4 type 2" evidence="6">
    <location>
        <begin position="141"/>
        <end position="192"/>
    </location>
</feature>
<evidence type="ECO:0000259" key="5">
    <source>
        <dbReference type="Pfam" id="PF04542"/>
    </source>
</evidence>
<dbReference type="SUPFAM" id="SSF88946">
    <property type="entry name" value="Sigma2 domain of RNA polymerase sigma factors"/>
    <property type="match status" value="1"/>
</dbReference>
<evidence type="ECO:0000256" key="3">
    <source>
        <dbReference type="ARBA" id="ARBA00023082"/>
    </source>
</evidence>
<dbReference type="PANTHER" id="PTHR43133">
    <property type="entry name" value="RNA POLYMERASE ECF-TYPE SIGMA FACTO"/>
    <property type="match status" value="1"/>
</dbReference>
<dbReference type="Gene3D" id="1.10.10.10">
    <property type="entry name" value="Winged helix-like DNA-binding domain superfamily/Winged helix DNA-binding domain"/>
    <property type="match status" value="1"/>
</dbReference>
<dbReference type="SUPFAM" id="SSF88659">
    <property type="entry name" value="Sigma3 and sigma4 domains of RNA polymerase sigma factors"/>
    <property type="match status" value="1"/>
</dbReference>
<dbReference type="Proteomes" id="UP000297248">
    <property type="component" value="Unassembled WGS sequence"/>
</dbReference>
<dbReference type="AlphaFoldDB" id="A0A4Y8AIL0"/>
<keyword evidence="3" id="KW-0731">Sigma factor</keyword>
<keyword evidence="4" id="KW-0804">Transcription</keyword>
<proteinExistence type="inferred from homology"/>
<protein>
    <submittedName>
        <fullName evidence="7">Sigma-70 family RNA polymerase sigma factor</fullName>
    </submittedName>
</protein>
<dbReference type="EMBL" id="SNQG01000001">
    <property type="protein sequence ID" value="TEW68904.1"/>
    <property type="molecule type" value="Genomic_DNA"/>
</dbReference>
<dbReference type="PANTHER" id="PTHR43133:SF46">
    <property type="entry name" value="RNA POLYMERASE SIGMA-70 FACTOR ECF SUBFAMILY"/>
    <property type="match status" value="1"/>
</dbReference>
<dbReference type="Pfam" id="PF08281">
    <property type="entry name" value="Sigma70_r4_2"/>
    <property type="match status" value="1"/>
</dbReference>
<dbReference type="InterPro" id="IPR039425">
    <property type="entry name" value="RNA_pol_sigma-70-like"/>
</dbReference>
<dbReference type="Pfam" id="PF04542">
    <property type="entry name" value="Sigma70_r2"/>
    <property type="match status" value="1"/>
</dbReference>
<organism evidence="7 8">
    <name type="scientific">Mucilaginibacter phyllosphaerae</name>
    <dbReference type="NCBI Taxonomy" id="1812349"/>
    <lineage>
        <taxon>Bacteria</taxon>
        <taxon>Pseudomonadati</taxon>
        <taxon>Bacteroidota</taxon>
        <taxon>Sphingobacteriia</taxon>
        <taxon>Sphingobacteriales</taxon>
        <taxon>Sphingobacteriaceae</taxon>
        <taxon>Mucilaginibacter</taxon>
    </lineage>
</organism>
<evidence type="ECO:0000313" key="7">
    <source>
        <dbReference type="EMBL" id="TEW68904.1"/>
    </source>
</evidence>
<comment type="similarity">
    <text evidence="1">Belongs to the sigma-70 factor family. ECF subfamily.</text>
</comment>
<evidence type="ECO:0000256" key="2">
    <source>
        <dbReference type="ARBA" id="ARBA00023015"/>
    </source>
</evidence>